<feature type="transmembrane region" description="Helical" evidence="7">
    <location>
        <begin position="154"/>
        <end position="177"/>
    </location>
</feature>
<reference evidence="8 9" key="1">
    <citation type="submission" date="2023-07" db="EMBL/GenBank/DDBJ databases">
        <title>Sequencing the genomes of 1000 actinobacteria strains.</title>
        <authorList>
            <person name="Klenk H.-P."/>
        </authorList>
    </citation>
    <scope>NUCLEOTIDE SEQUENCE [LARGE SCALE GENOMIC DNA]</scope>
    <source>
        <strain evidence="8 9">DSM 45554</strain>
    </source>
</reference>
<dbReference type="EMBL" id="JAVDYE010000001">
    <property type="protein sequence ID" value="MDR7385036.1"/>
    <property type="molecule type" value="Genomic_DNA"/>
</dbReference>
<name>A0ABU2CUS4_9MICO</name>
<feature type="transmembrane region" description="Helical" evidence="7">
    <location>
        <begin position="229"/>
        <end position="248"/>
    </location>
</feature>
<dbReference type="RefSeq" id="WP_310243123.1">
    <property type="nucleotide sequence ID" value="NZ_JAJQQP010000005.1"/>
</dbReference>
<comment type="subcellular location">
    <subcellularLocation>
        <location evidence="1">Cell membrane</location>
        <topology evidence="1">Multi-pass membrane protein</topology>
    </subcellularLocation>
</comment>
<evidence type="ECO:0000256" key="7">
    <source>
        <dbReference type="SAM" id="Phobius"/>
    </source>
</evidence>
<sequence length="313" mass="33447">MTDHHHSQDLGTTPWDVLTVLVLAAAAAGYAVALVASRRRSPWPTHRTALWYLGLACAAAALGPVASAARTSFTAHMLGHVLLGMLAPLLLVLAAPVTLLLRALPVDRARTVTGILRSPWARVVSHPVTASLLNAGGLWLLYTTELFHHAHASALLGLAVHAHVLLAGGLFTASLVGPDSRLHPVSLRVRAAVLVVFVATHSVLAKWLYAHPPPGVGTQDGRAGAQLMYYGGDMVDVTLMVLLAADWYRVTGRRSGVRAGSIVPTVGETTSRRGADRTEGATDDRARAPAPTGEAARRPRHRRIQRHRLRDRP</sequence>
<evidence type="ECO:0000256" key="6">
    <source>
        <dbReference type="SAM" id="MobiDB-lite"/>
    </source>
</evidence>
<evidence type="ECO:0000256" key="5">
    <source>
        <dbReference type="ARBA" id="ARBA00023136"/>
    </source>
</evidence>
<gene>
    <name evidence="8" type="ORF">J2S48_004551</name>
</gene>
<feature type="region of interest" description="Disordered" evidence="6">
    <location>
        <begin position="261"/>
        <end position="313"/>
    </location>
</feature>
<evidence type="ECO:0000313" key="8">
    <source>
        <dbReference type="EMBL" id="MDR7385036.1"/>
    </source>
</evidence>
<keyword evidence="5 7" id="KW-0472">Membrane</keyword>
<evidence type="ECO:0000256" key="3">
    <source>
        <dbReference type="ARBA" id="ARBA00022692"/>
    </source>
</evidence>
<keyword evidence="3 7" id="KW-0812">Transmembrane</keyword>
<keyword evidence="2" id="KW-1003">Cell membrane</keyword>
<feature type="compositionally biased region" description="Basic residues" evidence="6">
    <location>
        <begin position="298"/>
        <end position="313"/>
    </location>
</feature>
<feature type="compositionally biased region" description="Basic and acidic residues" evidence="6">
    <location>
        <begin position="270"/>
        <end position="287"/>
    </location>
</feature>
<feature type="transmembrane region" description="Helical" evidence="7">
    <location>
        <begin position="17"/>
        <end position="37"/>
    </location>
</feature>
<feature type="transmembrane region" description="Helical" evidence="7">
    <location>
        <begin position="49"/>
        <end position="69"/>
    </location>
</feature>
<comment type="caution">
    <text evidence="8">The sequence shown here is derived from an EMBL/GenBank/DDBJ whole genome shotgun (WGS) entry which is preliminary data.</text>
</comment>
<evidence type="ECO:0000256" key="1">
    <source>
        <dbReference type="ARBA" id="ARBA00004651"/>
    </source>
</evidence>
<dbReference type="Pfam" id="PF09678">
    <property type="entry name" value="Caa3_CtaG"/>
    <property type="match status" value="1"/>
</dbReference>
<evidence type="ECO:0000256" key="2">
    <source>
        <dbReference type="ARBA" id="ARBA00022475"/>
    </source>
</evidence>
<dbReference type="InterPro" id="IPR019108">
    <property type="entry name" value="Caa3_assmbl_CtaG-rel"/>
</dbReference>
<evidence type="ECO:0000256" key="4">
    <source>
        <dbReference type="ARBA" id="ARBA00022989"/>
    </source>
</evidence>
<dbReference type="Proteomes" id="UP001183585">
    <property type="component" value="Unassembled WGS sequence"/>
</dbReference>
<protein>
    <submittedName>
        <fullName evidence="8">Membrane protein</fullName>
    </submittedName>
</protein>
<feature type="transmembrane region" description="Helical" evidence="7">
    <location>
        <begin position="81"/>
        <end position="102"/>
    </location>
</feature>
<feature type="transmembrane region" description="Helical" evidence="7">
    <location>
        <begin position="189"/>
        <end position="209"/>
    </location>
</feature>
<keyword evidence="4 7" id="KW-1133">Transmembrane helix</keyword>
<keyword evidence="9" id="KW-1185">Reference proteome</keyword>
<feature type="transmembrane region" description="Helical" evidence="7">
    <location>
        <begin position="123"/>
        <end position="142"/>
    </location>
</feature>
<organism evidence="8 9">
    <name type="scientific">Promicromonospora iranensis</name>
    <dbReference type="NCBI Taxonomy" id="1105144"/>
    <lineage>
        <taxon>Bacteria</taxon>
        <taxon>Bacillati</taxon>
        <taxon>Actinomycetota</taxon>
        <taxon>Actinomycetes</taxon>
        <taxon>Micrococcales</taxon>
        <taxon>Promicromonosporaceae</taxon>
        <taxon>Promicromonospora</taxon>
    </lineage>
</organism>
<proteinExistence type="predicted"/>
<accession>A0ABU2CUS4</accession>
<evidence type="ECO:0000313" key="9">
    <source>
        <dbReference type="Proteomes" id="UP001183585"/>
    </source>
</evidence>